<comment type="subunit">
    <text evidence="5">Monomer.</text>
</comment>
<evidence type="ECO:0000259" key="19">
    <source>
        <dbReference type="Pfam" id="PF02875"/>
    </source>
</evidence>
<comment type="catalytic activity">
    <reaction evidence="16">
        <text>(6S)-5,6,7,8-tetrahydrofolyl-(gamma-L-Glu)(n) + L-glutamate + ATP = (6S)-5,6,7,8-tetrahydrofolyl-(gamma-L-Glu)(n+1) + ADP + phosphate + H(+)</text>
        <dbReference type="Rhea" id="RHEA:10580"/>
        <dbReference type="Rhea" id="RHEA-COMP:14738"/>
        <dbReference type="Rhea" id="RHEA-COMP:14740"/>
        <dbReference type="ChEBI" id="CHEBI:15378"/>
        <dbReference type="ChEBI" id="CHEBI:29985"/>
        <dbReference type="ChEBI" id="CHEBI:30616"/>
        <dbReference type="ChEBI" id="CHEBI:43474"/>
        <dbReference type="ChEBI" id="CHEBI:141005"/>
        <dbReference type="ChEBI" id="CHEBI:456216"/>
        <dbReference type="EC" id="6.3.2.17"/>
    </reaction>
</comment>
<feature type="domain" description="Mur ligase central" evidence="20">
    <location>
        <begin position="143"/>
        <end position="285"/>
    </location>
</feature>
<keyword evidence="9 18" id="KW-0436">Ligase</keyword>
<evidence type="ECO:0000256" key="11">
    <source>
        <dbReference type="ARBA" id="ARBA00022741"/>
    </source>
</evidence>
<dbReference type="GO" id="GO:0005737">
    <property type="term" value="C:cytoplasm"/>
    <property type="evidence" value="ECO:0007669"/>
    <property type="project" value="TreeGrafter"/>
</dbReference>
<evidence type="ECO:0000256" key="5">
    <source>
        <dbReference type="ARBA" id="ARBA00011245"/>
    </source>
</evidence>
<name>A0A3D9VB37_THECX</name>
<dbReference type="Gene3D" id="3.90.190.20">
    <property type="entry name" value="Mur ligase, C-terminal domain"/>
    <property type="match status" value="1"/>
</dbReference>
<evidence type="ECO:0000256" key="1">
    <source>
        <dbReference type="ARBA" id="ARBA00001946"/>
    </source>
</evidence>
<comment type="similarity">
    <text evidence="4 18">Belongs to the folylpolyglutamate synthase family.</text>
</comment>
<dbReference type="InterPro" id="IPR004101">
    <property type="entry name" value="Mur_ligase_C"/>
</dbReference>
<dbReference type="SUPFAM" id="SSF53244">
    <property type="entry name" value="MurD-like peptide ligases, peptide-binding domain"/>
    <property type="match status" value="1"/>
</dbReference>
<proteinExistence type="inferred from homology"/>
<evidence type="ECO:0000256" key="10">
    <source>
        <dbReference type="ARBA" id="ARBA00022723"/>
    </source>
</evidence>
<dbReference type="EC" id="6.3.2.12" evidence="6"/>
<dbReference type="FunFam" id="3.40.1190.10:FF:000004">
    <property type="entry name" value="Dihydrofolate synthase/folylpolyglutamate synthase"/>
    <property type="match status" value="1"/>
</dbReference>
<dbReference type="InterPro" id="IPR036615">
    <property type="entry name" value="Mur_ligase_C_dom_sf"/>
</dbReference>
<keyword evidence="13" id="KW-0460">Magnesium</keyword>
<dbReference type="Gene3D" id="3.40.1190.10">
    <property type="entry name" value="Mur-like, catalytic domain"/>
    <property type="match status" value="1"/>
</dbReference>
<dbReference type="RefSeq" id="WP_245940930.1">
    <property type="nucleotide sequence ID" value="NZ_QTUC01000001.1"/>
</dbReference>
<keyword evidence="10" id="KW-0479">Metal-binding</keyword>
<dbReference type="GO" id="GO:0046872">
    <property type="term" value="F:metal ion binding"/>
    <property type="evidence" value="ECO:0007669"/>
    <property type="project" value="UniProtKB-KW"/>
</dbReference>
<dbReference type="SUPFAM" id="SSF53623">
    <property type="entry name" value="MurD-like peptide ligases, catalytic domain"/>
    <property type="match status" value="1"/>
</dbReference>
<dbReference type="EC" id="6.3.2.17" evidence="7"/>
<dbReference type="Proteomes" id="UP000256485">
    <property type="component" value="Unassembled WGS sequence"/>
</dbReference>
<evidence type="ECO:0000256" key="2">
    <source>
        <dbReference type="ARBA" id="ARBA00004799"/>
    </source>
</evidence>
<gene>
    <name evidence="21" type="ORF">DFJ64_0733</name>
</gene>
<comment type="cofactor">
    <cofactor evidence="1">
        <name>Mg(2+)</name>
        <dbReference type="ChEBI" id="CHEBI:18420"/>
    </cofactor>
</comment>
<evidence type="ECO:0000256" key="6">
    <source>
        <dbReference type="ARBA" id="ARBA00013023"/>
    </source>
</evidence>
<dbReference type="Pfam" id="PF08245">
    <property type="entry name" value="Mur_ligase_M"/>
    <property type="match status" value="1"/>
</dbReference>
<dbReference type="InterPro" id="IPR036565">
    <property type="entry name" value="Mur-like_cat_sf"/>
</dbReference>
<dbReference type="NCBIfam" id="TIGR01499">
    <property type="entry name" value="folC"/>
    <property type="match status" value="1"/>
</dbReference>
<dbReference type="InterPro" id="IPR018109">
    <property type="entry name" value="Folylpolyglutamate_synth_CS"/>
</dbReference>
<evidence type="ECO:0000313" key="22">
    <source>
        <dbReference type="Proteomes" id="UP000256485"/>
    </source>
</evidence>
<dbReference type="Pfam" id="PF02875">
    <property type="entry name" value="Mur_ligase_C"/>
    <property type="match status" value="1"/>
</dbReference>
<dbReference type="GO" id="GO:0004326">
    <property type="term" value="F:tetrahydrofolylpolyglutamate synthase activity"/>
    <property type="evidence" value="ECO:0007669"/>
    <property type="project" value="UniProtKB-EC"/>
</dbReference>
<evidence type="ECO:0000313" key="21">
    <source>
        <dbReference type="EMBL" id="REF35354.1"/>
    </source>
</evidence>
<dbReference type="GO" id="GO:0008841">
    <property type="term" value="F:dihydrofolate synthase activity"/>
    <property type="evidence" value="ECO:0007669"/>
    <property type="project" value="UniProtKB-EC"/>
</dbReference>
<dbReference type="PANTHER" id="PTHR11136:SF0">
    <property type="entry name" value="DIHYDROFOLATE SYNTHETASE-RELATED"/>
    <property type="match status" value="1"/>
</dbReference>
<dbReference type="GO" id="GO:0046656">
    <property type="term" value="P:folic acid biosynthetic process"/>
    <property type="evidence" value="ECO:0007669"/>
    <property type="project" value="UniProtKB-KW"/>
</dbReference>
<comment type="catalytic activity">
    <reaction evidence="17">
        <text>7,8-dihydropteroate + L-glutamate + ATP = 7,8-dihydrofolate + ADP + phosphate + H(+)</text>
        <dbReference type="Rhea" id="RHEA:23584"/>
        <dbReference type="ChEBI" id="CHEBI:15378"/>
        <dbReference type="ChEBI" id="CHEBI:17839"/>
        <dbReference type="ChEBI" id="CHEBI:29985"/>
        <dbReference type="ChEBI" id="CHEBI:30616"/>
        <dbReference type="ChEBI" id="CHEBI:43474"/>
        <dbReference type="ChEBI" id="CHEBI:57451"/>
        <dbReference type="ChEBI" id="CHEBI:456216"/>
        <dbReference type="EC" id="6.3.2.12"/>
    </reaction>
</comment>
<evidence type="ECO:0000256" key="14">
    <source>
        <dbReference type="ARBA" id="ARBA00022909"/>
    </source>
</evidence>
<reference evidence="21 22" key="1">
    <citation type="submission" date="2018-08" db="EMBL/GenBank/DDBJ databases">
        <title>Sequencing the genomes of 1000 actinobacteria strains.</title>
        <authorList>
            <person name="Klenk H.-P."/>
        </authorList>
    </citation>
    <scope>NUCLEOTIDE SEQUENCE [LARGE SCALE GENOMIC DNA]</scope>
    <source>
        <strain evidence="21 22">DSM 22891</strain>
    </source>
</reference>
<evidence type="ECO:0000256" key="3">
    <source>
        <dbReference type="ARBA" id="ARBA00005150"/>
    </source>
</evidence>
<protein>
    <recommendedName>
        <fullName evidence="8">Dihydrofolate synthase/folylpolyglutamate synthase</fullName>
        <ecNumber evidence="6">6.3.2.12</ecNumber>
        <ecNumber evidence="7">6.3.2.17</ecNumber>
    </recommendedName>
    <alternativeName>
        <fullName evidence="15">Tetrahydrofolylpolyglutamate synthase</fullName>
    </alternativeName>
</protein>
<dbReference type="InterPro" id="IPR013221">
    <property type="entry name" value="Mur_ligase_cen"/>
</dbReference>
<evidence type="ECO:0000256" key="12">
    <source>
        <dbReference type="ARBA" id="ARBA00022840"/>
    </source>
</evidence>
<feature type="domain" description="Mur ligase C-terminal" evidence="19">
    <location>
        <begin position="315"/>
        <end position="442"/>
    </location>
</feature>
<evidence type="ECO:0000256" key="9">
    <source>
        <dbReference type="ARBA" id="ARBA00022598"/>
    </source>
</evidence>
<dbReference type="InterPro" id="IPR001645">
    <property type="entry name" value="Folylpolyglutamate_synth"/>
</dbReference>
<evidence type="ECO:0000256" key="15">
    <source>
        <dbReference type="ARBA" id="ARBA00030592"/>
    </source>
</evidence>
<keyword evidence="14" id="KW-0289">Folate biosynthesis</keyword>
<dbReference type="EMBL" id="QTUC01000001">
    <property type="protein sequence ID" value="REF35354.1"/>
    <property type="molecule type" value="Genomic_DNA"/>
</dbReference>
<comment type="caution">
    <text evidence="21">The sequence shown here is derived from an EMBL/GenBank/DDBJ whole genome shotgun (WGS) entry which is preliminary data.</text>
</comment>
<dbReference type="PANTHER" id="PTHR11136">
    <property type="entry name" value="FOLYLPOLYGLUTAMATE SYNTHASE-RELATED"/>
    <property type="match status" value="1"/>
</dbReference>
<dbReference type="PROSITE" id="PS01011">
    <property type="entry name" value="FOLYLPOLYGLU_SYNT_1"/>
    <property type="match status" value="1"/>
</dbReference>
<comment type="pathway">
    <text evidence="3">Cofactor biosynthesis; tetrahydrofolylpolyglutamate biosynthesis.</text>
</comment>
<comment type="pathway">
    <text evidence="2">Cofactor biosynthesis; tetrahydrofolate biosynthesis; 7,8-dihydrofolate from 2-amino-4-hydroxy-6-hydroxymethyl-7,8-dihydropteridine diphosphate and 4-aminobenzoate: step 2/2.</text>
</comment>
<dbReference type="PIRSF" id="PIRSF001563">
    <property type="entry name" value="Folylpolyglu_synth"/>
    <property type="match status" value="1"/>
</dbReference>
<evidence type="ECO:0000256" key="17">
    <source>
        <dbReference type="ARBA" id="ARBA00049161"/>
    </source>
</evidence>
<evidence type="ECO:0000259" key="20">
    <source>
        <dbReference type="Pfam" id="PF08245"/>
    </source>
</evidence>
<evidence type="ECO:0000256" key="18">
    <source>
        <dbReference type="PIRNR" id="PIRNR001563"/>
    </source>
</evidence>
<evidence type="ECO:0000256" key="16">
    <source>
        <dbReference type="ARBA" id="ARBA00047493"/>
    </source>
</evidence>
<evidence type="ECO:0000256" key="4">
    <source>
        <dbReference type="ARBA" id="ARBA00008276"/>
    </source>
</evidence>
<accession>A0A3D9VB37</accession>
<organism evidence="21 22">
    <name type="scientific">Thermasporomyces composti</name>
    <dbReference type="NCBI Taxonomy" id="696763"/>
    <lineage>
        <taxon>Bacteria</taxon>
        <taxon>Bacillati</taxon>
        <taxon>Actinomycetota</taxon>
        <taxon>Actinomycetes</taxon>
        <taxon>Propionibacteriales</taxon>
        <taxon>Nocardioidaceae</taxon>
        <taxon>Thermasporomyces</taxon>
    </lineage>
</organism>
<evidence type="ECO:0000256" key="13">
    <source>
        <dbReference type="ARBA" id="ARBA00022842"/>
    </source>
</evidence>
<evidence type="ECO:0000256" key="7">
    <source>
        <dbReference type="ARBA" id="ARBA00013025"/>
    </source>
</evidence>
<dbReference type="GO" id="GO:0005524">
    <property type="term" value="F:ATP binding"/>
    <property type="evidence" value="ECO:0007669"/>
    <property type="project" value="UniProtKB-KW"/>
</dbReference>
<keyword evidence="22" id="KW-1185">Reference proteome</keyword>
<evidence type="ECO:0000256" key="8">
    <source>
        <dbReference type="ARBA" id="ARBA00019357"/>
    </source>
</evidence>
<keyword evidence="11 18" id="KW-0547">Nucleotide-binding</keyword>
<sequence length="456" mass="48262">MVKNKGGRRADARYAEVEKALLGRLPEHKSVQGRNIERIRLLCSTLADPQHAAPVIHLTGTNGKTTTARMIDSLLTAFGLRTGRLTSPHLAEVRERISLSGEPVSPERFVQIYDEVMPYVDLVDQQVDRPLSFFEVVTALGFAAFADAPVDVSIVEVGLGGEWDSTNVADGKVAVVTPIAVDHAKYLGSTPAEIAVEKAGIIKPGAVAVVAQQEVEVAKVILRRAAEVGASVAREGLEFGVLSRELAVDGQLITLKGLTGVYEDIYLPLHGAHQAHNAACALAAVEAFLAGGTDEEKGLDADVVREGFANVRSPGRLEVVRTSPTVVLDAAHNPHGAAASAEGVTEAFTFDPLIGVVGMMRDKDVEGVLSAFEPIFARIVCTQNSTMRAMPAAELAAIATEVFGEDRVETVPRLDDAIDTAVRFADEGSPELGMGGVLITGSVITVGEARVLLKGR</sequence>
<keyword evidence="12 18" id="KW-0067">ATP-binding</keyword>
<dbReference type="AlphaFoldDB" id="A0A3D9VB37"/>